<protein>
    <recommendedName>
        <fullName evidence="2">Helix-turn-helix domain-containing protein</fullName>
    </recommendedName>
</protein>
<reference evidence="1" key="1">
    <citation type="submission" date="2020-02" db="EMBL/GenBank/DDBJ databases">
        <authorList>
            <person name="Gao J."/>
            <person name="Sun J."/>
        </authorList>
    </citation>
    <scope>NUCLEOTIDE SEQUENCE</scope>
    <source>
        <strain evidence="1">602-2</strain>
    </source>
</reference>
<sequence>MLDQPATSTPTAPAPARRLAEEVRASLAYVRDTIEITRGEHDLLDAWILTAALDANMATVMRDPALLAVYGGADQSAPDELRRPVSVNAIAQSLVLPFETVRRRVLRLARQGLCVVGPQGVVVPNGAVTTEAYRDQMLGRYQRARRLHHDLKAIGALPDDLAAPPAPVQEPPLRAVNWALSEYVLRTCHDLILLTGALIASRVLLELVVSNIEALPGEALPDWAADPARIGRATRTAALARSLRVPPETVRRHLNGLEGQGFCLRRDDGWVATAPPQALPRLLAMGEANHANIKRLFARLRPLGALAAWEAEPA</sequence>
<name>A0A6G4R172_9CAUL</name>
<dbReference type="RefSeq" id="WP_165260921.1">
    <property type="nucleotide sequence ID" value="NZ_JAAKGT010000009.1"/>
</dbReference>
<proteinExistence type="predicted"/>
<evidence type="ECO:0000313" key="1">
    <source>
        <dbReference type="EMBL" id="NGM51459.1"/>
    </source>
</evidence>
<dbReference type="AlphaFoldDB" id="A0A6G4R172"/>
<dbReference type="EMBL" id="JAAKGT010000009">
    <property type="protein sequence ID" value="NGM51459.1"/>
    <property type="molecule type" value="Genomic_DNA"/>
</dbReference>
<gene>
    <name evidence="1" type="ORF">G5B46_17755</name>
</gene>
<comment type="caution">
    <text evidence="1">The sequence shown here is derived from an EMBL/GenBank/DDBJ whole genome shotgun (WGS) entry which is preliminary data.</text>
</comment>
<evidence type="ECO:0008006" key="2">
    <source>
        <dbReference type="Google" id="ProtNLM"/>
    </source>
</evidence>
<organism evidence="1">
    <name type="scientific">Caulobacter sp. 602-2</name>
    <dbReference type="NCBI Taxonomy" id="2710887"/>
    <lineage>
        <taxon>Bacteria</taxon>
        <taxon>Pseudomonadati</taxon>
        <taxon>Pseudomonadota</taxon>
        <taxon>Alphaproteobacteria</taxon>
        <taxon>Caulobacterales</taxon>
        <taxon>Caulobacteraceae</taxon>
        <taxon>Caulobacter</taxon>
    </lineage>
</organism>
<accession>A0A6G4R172</accession>